<gene>
    <name evidence="1" type="ORF">SERLA73DRAFT_123017</name>
</gene>
<protein>
    <submittedName>
        <fullName evidence="1">Uncharacterized protein</fullName>
    </submittedName>
</protein>
<dbReference type="Pfam" id="PF18759">
    <property type="entry name" value="Plavaka"/>
    <property type="match status" value="1"/>
</dbReference>
<dbReference type="HOGENOM" id="CLU_002498_2_0_1"/>
<organism evidence="2">
    <name type="scientific">Serpula lacrymans var. lacrymans (strain S7.3)</name>
    <name type="common">Dry rot fungus</name>
    <dbReference type="NCBI Taxonomy" id="936435"/>
    <lineage>
        <taxon>Eukaryota</taxon>
        <taxon>Fungi</taxon>
        <taxon>Dikarya</taxon>
        <taxon>Basidiomycota</taxon>
        <taxon>Agaricomycotina</taxon>
        <taxon>Agaricomycetes</taxon>
        <taxon>Agaricomycetidae</taxon>
        <taxon>Boletales</taxon>
        <taxon>Coniophorineae</taxon>
        <taxon>Serpulaceae</taxon>
        <taxon>Serpula</taxon>
    </lineage>
</organism>
<dbReference type="OrthoDB" id="3208495at2759"/>
<dbReference type="eggNOG" id="ENOG502SKHB">
    <property type="taxonomic scope" value="Eukaryota"/>
</dbReference>
<dbReference type="Proteomes" id="UP000008063">
    <property type="component" value="Unassembled WGS sequence"/>
</dbReference>
<keyword evidence="2" id="KW-1185">Reference proteome</keyword>
<name>F8PZ96_SERL3</name>
<dbReference type="EMBL" id="GL945480">
    <property type="protein sequence ID" value="EGN99209.1"/>
    <property type="molecule type" value="Genomic_DNA"/>
</dbReference>
<sequence length="328" mass="37459">MGSNSSTKVENFKVSGLHYCSLVEIIKEVFCGPLAKKFHLFPFKHYFKASDRAPEERVFNEVYTSDAWLHAHDALQKQPPKPGCKLERVIAGLMFWSDSTHLANFGTAKVYLCGTKFSQQSSIIMHCRRKLFHAVWQLFLDDEFLHAYNCGIVLKCSDGVQRRVYPCLFTYSVDYPEKDLIATIRDMGNCPCPRCLVPKSEIDKIGQVRDLQSRVAKTRSYAMHKIKLAREVIYCIGHSITSSTVDDILKNESWVPTVNAFVNRLRDNFDVFPLLVVDLMHEIELGVWKSTFTHLVCILYASTWMQDSGKYLLLASQPFAASQITPVK</sequence>
<dbReference type="InParanoid" id="F8PZ96"/>
<evidence type="ECO:0000313" key="2">
    <source>
        <dbReference type="Proteomes" id="UP000008063"/>
    </source>
</evidence>
<dbReference type="AlphaFoldDB" id="F8PZ96"/>
<accession>F8PZ96</accession>
<dbReference type="STRING" id="936435.F8PZ96"/>
<dbReference type="OMA" id="SETWANE"/>
<reference evidence="2" key="1">
    <citation type="journal article" date="2011" name="Science">
        <title>The plant cell wall-decomposing machinery underlies the functional diversity of forest fungi.</title>
        <authorList>
            <person name="Eastwood D.C."/>
            <person name="Floudas D."/>
            <person name="Binder M."/>
            <person name="Majcherczyk A."/>
            <person name="Schneider P."/>
            <person name="Aerts A."/>
            <person name="Asiegbu F.O."/>
            <person name="Baker S.E."/>
            <person name="Barry K."/>
            <person name="Bendiksby M."/>
            <person name="Blumentritt M."/>
            <person name="Coutinho P.M."/>
            <person name="Cullen D."/>
            <person name="de Vries R.P."/>
            <person name="Gathman A."/>
            <person name="Goodell B."/>
            <person name="Henrissat B."/>
            <person name="Ihrmark K."/>
            <person name="Kauserud H."/>
            <person name="Kohler A."/>
            <person name="LaButti K."/>
            <person name="Lapidus A."/>
            <person name="Lavin J.L."/>
            <person name="Lee Y.-H."/>
            <person name="Lindquist E."/>
            <person name="Lilly W."/>
            <person name="Lucas S."/>
            <person name="Morin E."/>
            <person name="Murat C."/>
            <person name="Oguiza J.A."/>
            <person name="Park J."/>
            <person name="Pisabarro A.G."/>
            <person name="Riley R."/>
            <person name="Rosling A."/>
            <person name="Salamov A."/>
            <person name="Schmidt O."/>
            <person name="Schmutz J."/>
            <person name="Skrede I."/>
            <person name="Stenlid J."/>
            <person name="Wiebenga A."/>
            <person name="Xie X."/>
            <person name="Kuees U."/>
            <person name="Hibbett D.S."/>
            <person name="Hoffmeister D."/>
            <person name="Hoegberg N."/>
            <person name="Martin F."/>
            <person name="Grigoriev I.V."/>
            <person name="Watkinson S.C."/>
        </authorList>
    </citation>
    <scope>NUCLEOTIDE SEQUENCE [LARGE SCALE GENOMIC DNA]</scope>
    <source>
        <strain evidence="2">strain S7.3</strain>
    </source>
</reference>
<evidence type="ECO:0000313" key="1">
    <source>
        <dbReference type="EMBL" id="EGN99209.1"/>
    </source>
</evidence>
<proteinExistence type="predicted"/>
<dbReference type="InterPro" id="IPR041078">
    <property type="entry name" value="Plavaka"/>
</dbReference>